<reference evidence="3 4" key="1">
    <citation type="journal article" date="2019" name="Nat. Ecol. Evol.">
        <title>Megaphylogeny resolves global patterns of mushroom evolution.</title>
        <authorList>
            <person name="Varga T."/>
            <person name="Krizsan K."/>
            <person name="Foldi C."/>
            <person name="Dima B."/>
            <person name="Sanchez-Garcia M."/>
            <person name="Sanchez-Ramirez S."/>
            <person name="Szollosi G.J."/>
            <person name="Szarkandi J.G."/>
            <person name="Papp V."/>
            <person name="Albert L."/>
            <person name="Andreopoulos W."/>
            <person name="Angelini C."/>
            <person name="Antonin V."/>
            <person name="Barry K.W."/>
            <person name="Bougher N.L."/>
            <person name="Buchanan P."/>
            <person name="Buyck B."/>
            <person name="Bense V."/>
            <person name="Catcheside P."/>
            <person name="Chovatia M."/>
            <person name="Cooper J."/>
            <person name="Damon W."/>
            <person name="Desjardin D."/>
            <person name="Finy P."/>
            <person name="Geml J."/>
            <person name="Haridas S."/>
            <person name="Hughes K."/>
            <person name="Justo A."/>
            <person name="Karasinski D."/>
            <person name="Kautmanova I."/>
            <person name="Kiss B."/>
            <person name="Kocsube S."/>
            <person name="Kotiranta H."/>
            <person name="LaButti K.M."/>
            <person name="Lechner B.E."/>
            <person name="Liimatainen K."/>
            <person name="Lipzen A."/>
            <person name="Lukacs Z."/>
            <person name="Mihaltcheva S."/>
            <person name="Morgado L.N."/>
            <person name="Niskanen T."/>
            <person name="Noordeloos M.E."/>
            <person name="Ohm R.A."/>
            <person name="Ortiz-Santana B."/>
            <person name="Ovrebo C."/>
            <person name="Racz N."/>
            <person name="Riley R."/>
            <person name="Savchenko A."/>
            <person name="Shiryaev A."/>
            <person name="Soop K."/>
            <person name="Spirin V."/>
            <person name="Szebenyi C."/>
            <person name="Tomsovsky M."/>
            <person name="Tulloss R.E."/>
            <person name="Uehling J."/>
            <person name="Grigoriev I.V."/>
            <person name="Vagvolgyi C."/>
            <person name="Papp T."/>
            <person name="Martin F.M."/>
            <person name="Miettinen O."/>
            <person name="Hibbett D.S."/>
            <person name="Nagy L.G."/>
        </authorList>
    </citation>
    <scope>NUCLEOTIDE SEQUENCE [LARGE SCALE GENOMIC DNA]</scope>
    <source>
        <strain evidence="3 4">OMC1185</strain>
    </source>
</reference>
<dbReference type="PANTHER" id="PTHR47789">
    <property type="entry name" value="LAS SEVENTEEN-BINDING PROTEIN 5"/>
    <property type="match status" value="1"/>
</dbReference>
<dbReference type="Gene3D" id="1.20.58.160">
    <property type="match status" value="1"/>
</dbReference>
<gene>
    <name evidence="3" type="ORF">OE88DRAFT_1730168</name>
</gene>
<feature type="domain" description="VHS" evidence="2">
    <location>
        <begin position="30"/>
        <end position="150"/>
    </location>
</feature>
<feature type="compositionally biased region" description="Low complexity" evidence="1">
    <location>
        <begin position="347"/>
        <end position="358"/>
    </location>
</feature>
<evidence type="ECO:0000313" key="3">
    <source>
        <dbReference type="EMBL" id="TFK56705.1"/>
    </source>
</evidence>
<dbReference type="Pfam" id="PF00790">
    <property type="entry name" value="VHS"/>
    <property type="match status" value="1"/>
</dbReference>
<dbReference type="InterPro" id="IPR038425">
    <property type="entry name" value="GAT_sf"/>
</dbReference>
<proteinExistence type="predicted"/>
<dbReference type="Proteomes" id="UP000305948">
    <property type="component" value="Unassembled WGS sequence"/>
</dbReference>
<dbReference type="SUPFAM" id="SSF48464">
    <property type="entry name" value="ENTH/VHS domain"/>
    <property type="match status" value="1"/>
</dbReference>
<dbReference type="EMBL" id="ML213503">
    <property type="protein sequence ID" value="TFK56705.1"/>
    <property type="molecule type" value="Genomic_DNA"/>
</dbReference>
<dbReference type="AlphaFoldDB" id="A0A5C3NIP5"/>
<dbReference type="PROSITE" id="PS50179">
    <property type="entry name" value="VHS"/>
    <property type="match status" value="1"/>
</dbReference>
<dbReference type="PANTHER" id="PTHR47789:SF1">
    <property type="entry name" value="LAS SEVENTEEN-BINDING PROTEIN 5"/>
    <property type="match status" value="1"/>
</dbReference>
<feature type="compositionally biased region" description="Basic and acidic residues" evidence="1">
    <location>
        <begin position="176"/>
        <end position="213"/>
    </location>
</feature>
<feature type="region of interest" description="Disordered" evidence="1">
    <location>
        <begin position="156"/>
        <end position="215"/>
    </location>
</feature>
<dbReference type="OrthoDB" id="10264585at2759"/>
<evidence type="ECO:0000256" key="1">
    <source>
        <dbReference type="SAM" id="MobiDB-lite"/>
    </source>
</evidence>
<accession>A0A5C3NIP5</accession>
<dbReference type="InterPro" id="IPR008942">
    <property type="entry name" value="ENTH_VHS"/>
</dbReference>
<sequence>MATIGIAKAAYSFLNHEKPHSSVTDWVEILTASTVEDEAYDGIPELVDVINLQPTGPAEASRALRKKLKHGNAHQQYRALVILQALVVNGGHKFQTTFADSQLTDAIKSLSSDPSTDPKVKKKLLSVLASWKNQFQGDPSMSLVANLYNQCRPRTSARVDPSSVWANDTESQRASLEYDKKKREEKEKKEEAKRKAKEEKEREKQKREEELRKAKMRTKRRPFDFEKEKPEILTTIASASQATSNLVNAITLVNTEHDSLQANAEVQDRVNKAKEVRKKLVRYIQLVENEELIGTLIETNDRLVGALEMYNTLSRPTVTEEDVSAVQAGLEAAKIADHDRVQNLKSQQRAAVARAAQASGRGKDRAPASDANVHPDLHDLSFGSLGADQQNLPPPLRPSAPRGDSDEDISYRRGSLSDFSDYESSDEETHNRKASSAGPSTSNAHRDPYFDNDLDGRAEAKGSLLHEDDAEDPFADPFKDPDQDVGTPGIAEKRGMHW</sequence>
<dbReference type="GO" id="GO:0007034">
    <property type="term" value="P:vacuolar transport"/>
    <property type="evidence" value="ECO:0007669"/>
    <property type="project" value="UniProtKB-ARBA"/>
</dbReference>
<feature type="region of interest" description="Disordered" evidence="1">
    <location>
        <begin position="343"/>
        <end position="498"/>
    </location>
</feature>
<feature type="compositionally biased region" description="Basic and acidic residues" evidence="1">
    <location>
        <begin position="361"/>
        <end position="379"/>
    </location>
</feature>
<dbReference type="InterPro" id="IPR002014">
    <property type="entry name" value="VHS_dom"/>
</dbReference>
<dbReference type="GO" id="GO:0051666">
    <property type="term" value="P:actin cortical patch localization"/>
    <property type="evidence" value="ECO:0007669"/>
    <property type="project" value="TreeGrafter"/>
</dbReference>
<evidence type="ECO:0000259" key="2">
    <source>
        <dbReference type="PROSITE" id="PS50179"/>
    </source>
</evidence>
<dbReference type="InterPro" id="IPR045007">
    <property type="entry name" value="LSB5"/>
</dbReference>
<dbReference type="STRING" id="5364.A0A5C3NIP5"/>
<keyword evidence="4" id="KW-1185">Reference proteome</keyword>
<feature type="compositionally biased region" description="Polar residues" evidence="1">
    <location>
        <begin position="164"/>
        <end position="174"/>
    </location>
</feature>
<dbReference type="SMART" id="SM00288">
    <property type="entry name" value="VHS"/>
    <property type="match status" value="1"/>
</dbReference>
<dbReference type="GO" id="GO:0043130">
    <property type="term" value="F:ubiquitin binding"/>
    <property type="evidence" value="ECO:0007669"/>
    <property type="project" value="InterPro"/>
</dbReference>
<dbReference type="InterPro" id="IPR044103">
    <property type="entry name" value="GAT_LSB5"/>
</dbReference>
<protein>
    <recommendedName>
        <fullName evidence="2">VHS domain-containing protein</fullName>
    </recommendedName>
</protein>
<name>A0A5C3NIP5_9AGAM</name>
<dbReference type="CDD" id="cd14232">
    <property type="entry name" value="GAT_LSB5"/>
    <property type="match status" value="1"/>
</dbReference>
<organism evidence="3 4">
    <name type="scientific">Heliocybe sulcata</name>
    <dbReference type="NCBI Taxonomy" id="5364"/>
    <lineage>
        <taxon>Eukaryota</taxon>
        <taxon>Fungi</taxon>
        <taxon>Dikarya</taxon>
        <taxon>Basidiomycota</taxon>
        <taxon>Agaricomycotina</taxon>
        <taxon>Agaricomycetes</taxon>
        <taxon>Gloeophyllales</taxon>
        <taxon>Gloeophyllaceae</taxon>
        <taxon>Heliocybe</taxon>
    </lineage>
</organism>
<dbReference type="Gene3D" id="1.25.40.90">
    <property type="match status" value="1"/>
</dbReference>
<dbReference type="SUPFAM" id="SSF89009">
    <property type="entry name" value="GAT-like domain"/>
    <property type="match status" value="1"/>
</dbReference>
<dbReference type="GO" id="GO:0007015">
    <property type="term" value="P:actin filament organization"/>
    <property type="evidence" value="ECO:0007669"/>
    <property type="project" value="InterPro"/>
</dbReference>
<dbReference type="GO" id="GO:0006897">
    <property type="term" value="P:endocytosis"/>
    <property type="evidence" value="ECO:0007669"/>
    <property type="project" value="InterPro"/>
</dbReference>
<dbReference type="GO" id="GO:0030479">
    <property type="term" value="C:actin cortical patch"/>
    <property type="evidence" value="ECO:0007669"/>
    <property type="project" value="TreeGrafter"/>
</dbReference>
<dbReference type="CDD" id="cd16980">
    <property type="entry name" value="VHS_Lsb5"/>
    <property type="match status" value="1"/>
</dbReference>
<feature type="compositionally biased region" description="Basic and acidic residues" evidence="1">
    <location>
        <begin position="444"/>
        <end position="467"/>
    </location>
</feature>
<evidence type="ECO:0000313" key="4">
    <source>
        <dbReference type="Proteomes" id="UP000305948"/>
    </source>
</evidence>
<dbReference type="GO" id="GO:0035091">
    <property type="term" value="F:phosphatidylinositol binding"/>
    <property type="evidence" value="ECO:0007669"/>
    <property type="project" value="InterPro"/>
</dbReference>